<keyword evidence="4 6" id="KW-1133">Transmembrane helix</keyword>
<evidence type="ECO:0000256" key="1">
    <source>
        <dbReference type="ARBA" id="ARBA00004141"/>
    </source>
</evidence>
<evidence type="ECO:0000256" key="3">
    <source>
        <dbReference type="ARBA" id="ARBA00022692"/>
    </source>
</evidence>
<feature type="transmembrane region" description="Helical" evidence="6">
    <location>
        <begin position="366"/>
        <end position="387"/>
    </location>
</feature>
<name>A0ABR4IXC0_9EURO</name>
<dbReference type="EMBL" id="JBFXLU010000262">
    <property type="protein sequence ID" value="KAL2832316.1"/>
    <property type="molecule type" value="Genomic_DNA"/>
</dbReference>
<comment type="caution">
    <text evidence="7">The sequence shown here is derived from an EMBL/GenBank/DDBJ whole genome shotgun (WGS) entry which is preliminary data.</text>
</comment>
<keyword evidence="5 6" id="KW-0472">Membrane</keyword>
<gene>
    <name evidence="7" type="ORF">BJY01DRAFT_253881</name>
</gene>
<accession>A0ABR4IXC0</accession>
<dbReference type="Pfam" id="PF02133">
    <property type="entry name" value="Transp_cyt_pur"/>
    <property type="match status" value="1"/>
</dbReference>
<keyword evidence="8" id="KW-1185">Reference proteome</keyword>
<dbReference type="PANTHER" id="PTHR30618:SF0">
    <property type="entry name" value="PURINE-URACIL PERMEASE NCS1"/>
    <property type="match status" value="1"/>
</dbReference>
<feature type="transmembrane region" description="Helical" evidence="6">
    <location>
        <begin position="70"/>
        <end position="96"/>
    </location>
</feature>
<keyword evidence="3 6" id="KW-0812">Transmembrane</keyword>
<evidence type="ECO:0000256" key="6">
    <source>
        <dbReference type="SAM" id="Phobius"/>
    </source>
</evidence>
<feature type="transmembrane region" description="Helical" evidence="6">
    <location>
        <begin position="285"/>
        <end position="305"/>
    </location>
</feature>
<evidence type="ECO:0000313" key="7">
    <source>
        <dbReference type="EMBL" id="KAL2832316.1"/>
    </source>
</evidence>
<proteinExistence type="inferred from homology"/>
<feature type="transmembrane region" description="Helical" evidence="6">
    <location>
        <begin position="446"/>
        <end position="471"/>
    </location>
</feature>
<reference evidence="7 8" key="1">
    <citation type="submission" date="2024-07" db="EMBL/GenBank/DDBJ databases">
        <title>Section-level genome sequencing and comparative genomics of Aspergillus sections Usti and Cavernicolus.</title>
        <authorList>
            <consortium name="Lawrence Berkeley National Laboratory"/>
            <person name="Nybo J.L."/>
            <person name="Vesth T.C."/>
            <person name="Theobald S."/>
            <person name="Frisvad J.C."/>
            <person name="Larsen T.O."/>
            <person name="Kjaerboelling I."/>
            <person name="Rothschild-Mancinelli K."/>
            <person name="Lyhne E.K."/>
            <person name="Kogle M.E."/>
            <person name="Barry K."/>
            <person name="Clum A."/>
            <person name="Na H."/>
            <person name="Ledsgaard L."/>
            <person name="Lin J."/>
            <person name="Lipzen A."/>
            <person name="Kuo A."/>
            <person name="Riley R."/>
            <person name="Mondo S."/>
            <person name="Labutti K."/>
            <person name="Haridas S."/>
            <person name="Pangalinan J."/>
            <person name="Salamov A.A."/>
            <person name="Simmons B.A."/>
            <person name="Magnuson J.K."/>
            <person name="Chen J."/>
            <person name="Drula E."/>
            <person name="Henrissat B."/>
            <person name="Wiebenga A."/>
            <person name="Lubbers R.J."/>
            <person name="Gomes A.C."/>
            <person name="Makela M.R."/>
            <person name="Stajich J."/>
            <person name="Grigoriev I.V."/>
            <person name="Mortensen U.H."/>
            <person name="De Vries R.P."/>
            <person name="Baker S.E."/>
            <person name="Andersen M.R."/>
        </authorList>
    </citation>
    <scope>NUCLEOTIDE SEQUENCE [LARGE SCALE GENOMIC DNA]</scope>
    <source>
        <strain evidence="7 8">CBS 123904</strain>
    </source>
</reference>
<dbReference type="Proteomes" id="UP001610446">
    <property type="component" value="Unassembled WGS sequence"/>
</dbReference>
<dbReference type="InterPro" id="IPR001248">
    <property type="entry name" value="Pur-cyt_permease"/>
</dbReference>
<dbReference type="Gene3D" id="1.10.4160.10">
    <property type="entry name" value="Hydantoin permease"/>
    <property type="match status" value="1"/>
</dbReference>
<evidence type="ECO:0000313" key="8">
    <source>
        <dbReference type="Proteomes" id="UP001610446"/>
    </source>
</evidence>
<feature type="transmembrane region" description="Helical" evidence="6">
    <location>
        <begin position="483"/>
        <end position="504"/>
    </location>
</feature>
<feature type="transmembrane region" description="Helical" evidence="6">
    <location>
        <begin position="141"/>
        <end position="158"/>
    </location>
</feature>
<dbReference type="CDD" id="cd11482">
    <property type="entry name" value="SLC-NCS1sbd_NRT1-like"/>
    <property type="match status" value="1"/>
</dbReference>
<feature type="transmembrane region" description="Helical" evidence="6">
    <location>
        <begin position="116"/>
        <end position="136"/>
    </location>
</feature>
<dbReference type="PANTHER" id="PTHR30618">
    <property type="entry name" value="NCS1 FAMILY PURINE/PYRIMIDINE TRANSPORTER"/>
    <property type="match status" value="1"/>
</dbReference>
<feature type="transmembrane region" description="Helical" evidence="6">
    <location>
        <begin position="170"/>
        <end position="189"/>
    </location>
</feature>
<feature type="transmembrane region" description="Helical" evidence="6">
    <location>
        <begin position="393"/>
        <end position="418"/>
    </location>
</feature>
<protein>
    <submittedName>
        <fullName evidence="7">Permease for cytosine/purines, uracil, thiamine, allantoin-domain-containing protein</fullName>
    </submittedName>
</protein>
<evidence type="ECO:0000256" key="2">
    <source>
        <dbReference type="ARBA" id="ARBA00008974"/>
    </source>
</evidence>
<comment type="similarity">
    <text evidence="2">Belongs to the purine-cytosine permease (2.A.39) family.</text>
</comment>
<dbReference type="InterPro" id="IPR045225">
    <property type="entry name" value="Uracil/uridine/allantoin_perm"/>
</dbReference>
<evidence type="ECO:0000256" key="5">
    <source>
        <dbReference type="ARBA" id="ARBA00023136"/>
    </source>
</evidence>
<sequence length="532" mass="58851">MNKIRARVTSLKAWKLAKEPSSLAPLGVRSNKDLDPIPPELRLWTALDFANYWVSDLVNITSWSIGTAPLLVGLSTVDAIIIVMLSGICNAVPTVLNGYIGSDHHVAFPVGIRSSFGYYFGYFAVVSRAVLSAVWFGVNCYYGLFGMTEAIAAIWPSYRDIPNQLPESAGITTLQMVSFFLFTTMHIPFMLIPVHRLKRLFFWKSIVIIPVSIAMTIWICVKAGDVKGIFNQPATVTGSTHKWLWLATLCSTTNSWLTATVNMADFFRFSKSTGGQWAQLPAIQIIKTVYAVLGLAVVGAGRVLYDEDLSTPVAKLPYWNSTGGGRFLSFCCAMLWILAQISCDLSANAVPFGHDIMAIIPGWINVHRGAIICLLLGAWAMVPWLIVNSASKFLTFMSAYGVFLSPICSIMIADYFIVRRRRLNVVDLYHPHGCYRYRAGINWRAFVTEFTFVGITLPGVANSIITPTIPIPGGLLRIYQLNWFVNTFGPFFVYWALCAVWPLVKSIDSVAIESSSSSNVEIVHQAAGEHKV</sequence>
<evidence type="ECO:0000256" key="4">
    <source>
        <dbReference type="ARBA" id="ARBA00022989"/>
    </source>
</evidence>
<comment type="subcellular location">
    <subcellularLocation>
        <location evidence="1">Membrane</location>
        <topology evidence="1">Multi-pass membrane protein</topology>
    </subcellularLocation>
</comment>
<organism evidence="7 8">
    <name type="scientific">Aspergillus pseudoustus</name>
    <dbReference type="NCBI Taxonomy" id="1810923"/>
    <lineage>
        <taxon>Eukaryota</taxon>
        <taxon>Fungi</taxon>
        <taxon>Dikarya</taxon>
        <taxon>Ascomycota</taxon>
        <taxon>Pezizomycotina</taxon>
        <taxon>Eurotiomycetes</taxon>
        <taxon>Eurotiomycetidae</taxon>
        <taxon>Eurotiales</taxon>
        <taxon>Aspergillaceae</taxon>
        <taxon>Aspergillus</taxon>
        <taxon>Aspergillus subgen. Nidulantes</taxon>
    </lineage>
</organism>
<feature type="transmembrane region" description="Helical" evidence="6">
    <location>
        <begin position="201"/>
        <end position="224"/>
    </location>
</feature>